<dbReference type="AlphaFoldDB" id="A0AAV6TKX3"/>
<protein>
    <submittedName>
        <fullName evidence="1">Uncharacterized protein</fullName>
    </submittedName>
</protein>
<proteinExistence type="predicted"/>
<dbReference type="EMBL" id="JAFNEN010002730">
    <property type="protein sequence ID" value="KAG8172417.1"/>
    <property type="molecule type" value="Genomic_DNA"/>
</dbReference>
<evidence type="ECO:0000313" key="2">
    <source>
        <dbReference type="Proteomes" id="UP000827092"/>
    </source>
</evidence>
<dbReference type="Proteomes" id="UP000827092">
    <property type="component" value="Unassembled WGS sequence"/>
</dbReference>
<sequence>MPFYRDEEGQDRYARDRNGNEMYPKRKKDIFARDSIGEEYYARDKLGNECYPCLKNKSILIPNRLARYSNGNQRYPTDSRGNEYYLQDQGKPYLLYQEDGQTYLAKNRKCIPMIPWNFLQFMDDKPYVYTQDSSGNCVYVHETDMSQSLKMICSCLCQCVTLCPSYCEPC</sequence>
<name>A0AAV6TKX3_9ARAC</name>
<evidence type="ECO:0000313" key="1">
    <source>
        <dbReference type="EMBL" id="KAG8172417.1"/>
    </source>
</evidence>
<gene>
    <name evidence="1" type="ORF">JTE90_011750</name>
</gene>
<comment type="caution">
    <text evidence="1">The sequence shown here is derived from an EMBL/GenBank/DDBJ whole genome shotgun (WGS) entry which is preliminary data.</text>
</comment>
<accession>A0AAV6TKX3</accession>
<organism evidence="1 2">
    <name type="scientific">Oedothorax gibbosus</name>
    <dbReference type="NCBI Taxonomy" id="931172"/>
    <lineage>
        <taxon>Eukaryota</taxon>
        <taxon>Metazoa</taxon>
        <taxon>Ecdysozoa</taxon>
        <taxon>Arthropoda</taxon>
        <taxon>Chelicerata</taxon>
        <taxon>Arachnida</taxon>
        <taxon>Araneae</taxon>
        <taxon>Araneomorphae</taxon>
        <taxon>Entelegynae</taxon>
        <taxon>Araneoidea</taxon>
        <taxon>Linyphiidae</taxon>
        <taxon>Erigoninae</taxon>
        <taxon>Oedothorax</taxon>
    </lineage>
</organism>
<reference evidence="1 2" key="1">
    <citation type="journal article" date="2022" name="Nat. Ecol. Evol.">
        <title>A masculinizing supergene underlies an exaggerated male reproductive morph in a spider.</title>
        <authorList>
            <person name="Hendrickx F."/>
            <person name="De Corte Z."/>
            <person name="Sonet G."/>
            <person name="Van Belleghem S.M."/>
            <person name="Kostlbacher S."/>
            <person name="Vangestel C."/>
        </authorList>
    </citation>
    <scope>NUCLEOTIDE SEQUENCE [LARGE SCALE GENOMIC DNA]</scope>
    <source>
        <strain evidence="1">W744_W776</strain>
    </source>
</reference>
<keyword evidence="2" id="KW-1185">Reference proteome</keyword>